<dbReference type="InterPro" id="IPR009049">
    <property type="entry name" value="Argininosuccinate_lyase"/>
</dbReference>
<dbReference type="GO" id="GO:0004056">
    <property type="term" value="F:argininosuccinate lyase activity"/>
    <property type="evidence" value="ECO:0007669"/>
    <property type="project" value="UniProtKB-UniRule"/>
</dbReference>
<dbReference type="Gene3D" id="1.10.40.30">
    <property type="entry name" value="Fumarase/aspartase (C-terminal domain)"/>
    <property type="match status" value="1"/>
</dbReference>
<dbReference type="EMBL" id="JAAIKE010000002">
    <property type="protein sequence ID" value="NEX46177.1"/>
    <property type="molecule type" value="Genomic_DNA"/>
</dbReference>
<comment type="caution">
    <text evidence="10">The sequence shown here is derived from an EMBL/GenBank/DDBJ whole genome shotgun (WGS) entry which is preliminary data.</text>
</comment>
<dbReference type="FunFam" id="1.10.40.30:FF:000001">
    <property type="entry name" value="Argininosuccinate lyase"/>
    <property type="match status" value="1"/>
</dbReference>
<name>A0A6B3RJG7_9RHOB</name>
<gene>
    <name evidence="7 10" type="primary">argH</name>
    <name evidence="10" type="ORF">G3572_08170</name>
</gene>
<evidence type="ECO:0000259" key="9">
    <source>
        <dbReference type="Pfam" id="PF14698"/>
    </source>
</evidence>
<dbReference type="FunFam" id="1.10.275.10:FF:000002">
    <property type="entry name" value="Argininosuccinate lyase"/>
    <property type="match status" value="1"/>
</dbReference>
<evidence type="ECO:0000256" key="3">
    <source>
        <dbReference type="ARBA" id="ARBA00012338"/>
    </source>
</evidence>
<dbReference type="NCBIfam" id="TIGR00838">
    <property type="entry name" value="argH"/>
    <property type="match status" value="1"/>
</dbReference>
<dbReference type="Gene3D" id="1.20.200.10">
    <property type="entry name" value="Fumarase/aspartase (Central domain)"/>
    <property type="match status" value="1"/>
</dbReference>
<dbReference type="SUPFAM" id="SSF48557">
    <property type="entry name" value="L-aspartase-like"/>
    <property type="match status" value="1"/>
</dbReference>
<dbReference type="InterPro" id="IPR029419">
    <property type="entry name" value="Arg_succ_lyase_C"/>
</dbReference>
<comment type="pathway">
    <text evidence="2 7">Amino-acid biosynthesis; L-arginine biosynthesis; L-arginine from L-ornithine and carbamoyl phosphate: step 3/3.</text>
</comment>
<keyword evidence="7" id="KW-0963">Cytoplasm</keyword>
<comment type="catalytic activity">
    <reaction evidence="1 7">
        <text>2-(N(omega)-L-arginino)succinate = fumarate + L-arginine</text>
        <dbReference type="Rhea" id="RHEA:24020"/>
        <dbReference type="ChEBI" id="CHEBI:29806"/>
        <dbReference type="ChEBI" id="CHEBI:32682"/>
        <dbReference type="ChEBI" id="CHEBI:57472"/>
        <dbReference type="EC" id="4.3.2.1"/>
    </reaction>
</comment>
<evidence type="ECO:0000256" key="2">
    <source>
        <dbReference type="ARBA" id="ARBA00004941"/>
    </source>
</evidence>
<keyword evidence="6 7" id="KW-0456">Lyase</keyword>
<dbReference type="PANTHER" id="PTHR43814">
    <property type="entry name" value="ARGININOSUCCINATE LYASE"/>
    <property type="match status" value="1"/>
</dbReference>
<evidence type="ECO:0000259" key="8">
    <source>
        <dbReference type="Pfam" id="PF00206"/>
    </source>
</evidence>
<comment type="subcellular location">
    <subcellularLocation>
        <location evidence="7">Cytoplasm</location>
    </subcellularLocation>
</comment>
<dbReference type="GO" id="GO:0005829">
    <property type="term" value="C:cytosol"/>
    <property type="evidence" value="ECO:0007669"/>
    <property type="project" value="TreeGrafter"/>
</dbReference>
<evidence type="ECO:0000256" key="5">
    <source>
        <dbReference type="ARBA" id="ARBA00022605"/>
    </source>
</evidence>
<comment type="similarity">
    <text evidence="7">Belongs to the lyase 1 family. Argininosuccinate lyase subfamily.</text>
</comment>
<accession>A0A6B3RJG7</accession>
<dbReference type="HAMAP" id="MF_00006">
    <property type="entry name" value="Arg_succ_lyase"/>
    <property type="match status" value="1"/>
</dbReference>
<dbReference type="Pfam" id="PF14698">
    <property type="entry name" value="ASL_C2"/>
    <property type="match status" value="1"/>
</dbReference>
<evidence type="ECO:0000313" key="11">
    <source>
        <dbReference type="Proteomes" id="UP000481421"/>
    </source>
</evidence>
<dbReference type="Proteomes" id="UP000481421">
    <property type="component" value="Unassembled WGS sequence"/>
</dbReference>
<dbReference type="PRINTS" id="PR00149">
    <property type="entry name" value="FUMRATELYASE"/>
</dbReference>
<dbReference type="CDD" id="cd01359">
    <property type="entry name" value="Argininosuccinate_lyase"/>
    <property type="match status" value="1"/>
</dbReference>
<dbReference type="Pfam" id="PF00206">
    <property type="entry name" value="Lyase_1"/>
    <property type="match status" value="1"/>
</dbReference>
<evidence type="ECO:0000256" key="4">
    <source>
        <dbReference type="ARBA" id="ARBA00022571"/>
    </source>
</evidence>
<evidence type="ECO:0000256" key="6">
    <source>
        <dbReference type="ARBA" id="ARBA00023239"/>
    </source>
</evidence>
<dbReference type="FunFam" id="1.20.200.10:FF:000015">
    <property type="entry name" value="argininosuccinate lyase isoform X2"/>
    <property type="match status" value="1"/>
</dbReference>
<dbReference type="PROSITE" id="PS00163">
    <property type="entry name" value="FUMARATE_LYASES"/>
    <property type="match status" value="1"/>
</dbReference>
<dbReference type="Gene3D" id="1.10.275.10">
    <property type="entry name" value="Fumarase/aspartase (N-terminal domain)"/>
    <property type="match status" value="1"/>
</dbReference>
<evidence type="ECO:0000313" key="10">
    <source>
        <dbReference type="EMBL" id="NEX46177.1"/>
    </source>
</evidence>
<dbReference type="GO" id="GO:0042450">
    <property type="term" value="P:L-arginine biosynthetic process via ornithine"/>
    <property type="evidence" value="ECO:0007669"/>
    <property type="project" value="UniProtKB-UniRule"/>
</dbReference>
<protein>
    <recommendedName>
        <fullName evidence="3 7">Argininosuccinate lyase</fullName>
        <shortName evidence="7">ASAL</shortName>
        <ecNumber evidence="3 7">4.3.2.1</ecNumber>
    </recommendedName>
    <alternativeName>
        <fullName evidence="7">Arginosuccinase</fullName>
    </alternativeName>
</protein>
<organism evidence="10 11">
    <name type="scientific">Pseudotabrizicola algicola</name>
    <dbReference type="NCBI Taxonomy" id="2709381"/>
    <lineage>
        <taxon>Bacteria</taxon>
        <taxon>Pseudomonadati</taxon>
        <taxon>Pseudomonadota</taxon>
        <taxon>Alphaproteobacteria</taxon>
        <taxon>Rhodobacterales</taxon>
        <taxon>Paracoccaceae</taxon>
        <taxon>Pseudotabrizicola</taxon>
    </lineage>
</organism>
<dbReference type="AlphaFoldDB" id="A0A6B3RJG7"/>
<reference evidence="10 11" key="1">
    <citation type="submission" date="2020-02" db="EMBL/GenBank/DDBJ databases">
        <title>Rhodobacter algicola sp. nov., isolated from microalga culture.</title>
        <authorList>
            <person name="Park C.-Y."/>
        </authorList>
    </citation>
    <scope>NUCLEOTIDE SEQUENCE [LARGE SCALE GENOMIC DNA]</scope>
    <source>
        <strain evidence="10 11">ETT8</strain>
    </source>
</reference>
<dbReference type="PRINTS" id="PR00145">
    <property type="entry name" value="ARGSUCLYASE"/>
</dbReference>
<keyword evidence="4 7" id="KW-0055">Arginine biosynthesis</keyword>
<feature type="domain" description="Argininosuccinate lyase C-terminal" evidence="9">
    <location>
        <begin position="373"/>
        <end position="441"/>
    </location>
</feature>
<evidence type="ECO:0000256" key="1">
    <source>
        <dbReference type="ARBA" id="ARBA00000985"/>
    </source>
</evidence>
<keyword evidence="11" id="KW-1185">Reference proteome</keyword>
<dbReference type="InterPro" id="IPR022761">
    <property type="entry name" value="Fumarate_lyase_N"/>
</dbReference>
<keyword evidence="5 7" id="KW-0028">Amino-acid biosynthesis</keyword>
<dbReference type="EC" id="4.3.2.1" evidence="3 7"/>
<dbReference type="InterPro" id="IPR000362">
    <property type="entry name" value="Fumarate_lyase_fam"/>
</dbReference>
<feature type="domain" description="Fumarate lyase N-terminal" evidence="8">
    <location>
        <begin position="16"/>
        <end position="310"/>
    </location>
</feature>
<dbReference type="PANTHER" id="PTHR43814:SF1">
    <property type="entry name" value="ARGININOSUCCINATE LYASE"/>
    <property type="match status" value="1"/>
</dbReference>
<sequence length="467" mass="50659">MSAPAESKSANQMWGGRFAEGPDAIMTAINASIGFDKRLYAQDIAGSRAHAAMLAATGIVTPSDAKAIGEGLLTVLSEIETGQFQFRTDLEDIHMNVENRLKEIIGAPAGRLHTARSRNDQVAVDFRLWVRDQCDAAIAGLTALMRAFVAQAEAGVDWVMPGFTHLQTAQPVTWGHHMMSYVEMFARDRSRFEDARRRMNECPLGAAALAGTGFPIDRQMTAAALGFDRPTANSLDSVSDRDFALEFLAASSICAMHLSRFAEELVIWSSAQFRFVRLSDKWTTGSSIMPQKKNPDAAELLRAKIGRILGATVALFTVMKGLPLTYSKDMQEDKEQVFDAADTLMLGLAAMTGMVGDMTANRDVLAQAAASGFSTATDLADWLVRELGLPFREAHHVTGTLVALAESAGCDLPDLTLEQMQGVHAGIRADVFDVLGVENSVRSRQSYGGTAPDQVRAQIARWKEKLA</sequence>
<proteinExistence type="inferred from homology"/>
<dbReference type="RefSeq" id="WP_164610627.1">
    <property type="nucleotide sequence ID" value="NZ_JAAIKE010000002.1"/>
</dbReference>
<dbReference type="InterPro" id="IPR008948">
    <property type="entry name" value="L-Aspartase-like"/>
</dbReference>
<dbReference type="InterPro" id="IPR020557">
    <property type="entry name" value="Fumarate_lyase_CS"/>
</dbReference>
<dbReference type="InterPro" id="IPR024083">
    <property type="entry name" value="Fumarase/histidase_N"/>
</dbReference>
<dbReference type="UniPathway" id="UPA00068">
    <property type="reaction ID" value="UER00114"/>
</dbReference>
<evidence type="ECO:0000256" key="7">
    <source>
        <dbReference type="HAMAP-Rule" id="MF_00006"/>
    </source>
</evidence>